<feature type="chain" id="PRO_5044716797" description="Ser-Thr-rich glycosyl-phosphatidyl-inositol-anchored membrane family-domain-containing protein" evidence="1">
    <location>
        <begin position="19"/>
        <end position="134"/>
    </location>
</feature>
<dbReference type="AlphaFoldDB" id="A0AAW0ASR6"/>
<comment type="caution">
    <text evidence="2">The sequence shown here is derived from an EMBL/GenBank/DDBJ whole genome shotgun (WGS) entry which is preliminary data.</text>
</comment>
<sequence>MQFKTTAILAALAAAVTASPLVERKPLDVWNPTIISPNASTIWVVGTTVNVTWDTSDQPKQISNGAAVQLRNATGPVGYLKDFNTFDLRTGWVEIEVPDVDPATDYYITLFGDSGNWSDKFAIVDSEEEQETTY</sequence>
<dbReference type="EMBL" id="JAYKXP010000320">
    <property type="protein sequence ID" value="KAK7015492.1"/>
    <property type="molecule type" value="Genomic_DNA"/>
</dbReference>
<protein>
    <recommendedName>
        <fullName evidence="5">Ser-Thr-rich glycosyl-phosphatidyl-inositol-anchored membrane family-domain-containing protein</fullName>
    </recommendedName>
</protein>
<name>A0AAW0ASR6_9AGAR</name>
<gene>
    <name evidence="3" type="ORF">VNI00_012104</name>
    <name evidence="2" type="ORF">VNI00_019122</name>
</gene>
<organism evidence="2 4">
    <name type="scientific">Paramarasmius palmivorus</name>
    <dbReference type="NCBI Taxonomy" id="297713"/>
    <lineage>
        <taxon>Eukaryota</taxon>
        <taxon>Fungi</taxon>
        <taxon>Dikarya</taxon>
        <taxon>Basidiomycota</taxon>
        <taxon>Agaricomycotina</taxon>
        <taxon>Agaricomycetes</taxon>
        <taxon>Agaricomycetidae</taxon>
        <taxon>Agaricales</taxon>
        <taxon>Marasmiineae</taxon>
        <taxon>Marasmiaceae</taxon>
        <taxon>Paramarasmius</taxon>
    </lineage>
</organism>
<evidence type="ECO:0000313" key="3">
    <source>
        <dbReference type="EMBL" id="KAK7034697.1"/>
    </source>
</evidence>
<reference evidence="2 4" key="1">
    <citation type="submission" date="2024-01" db="EMBL/GenBank/DDBJ databases">
        <title>A draft genome for a cacao thread blight-causing isolate of Paramarasmius palmivorus.</title>
        <authorList>
            <person name="Baruah I.K."/>
            <person name="Bukari Y."/>
            <person name="Amoako-Attah I."/>
            <person name="Meinhardt L.W."/>
            <person name="Bailey B.A."/>
            <person name="Cohen S.P."/>
        </authorList>
    </citation>
    <scope>NUCLEOTIDE SEQUENCE [LARGE SCALE GENOMIC DNA]</scope>
    <source>
        <strain evidence="2 4">GH-12</strain>
    </source>
</reference>
<keyword evidence="4" id="KW-1185">Reference proteome</keyword>
<evidence type="ECO:0000256" key="1">
    <source>
        <dbReference type="SAM" id="SignalP"/>
    </source>
</evidence>
<dbReference type="EMBL" id="JAYKXP010000055">
    <property type="protein sequence ID" value="KAK7034697.1"/>
    <property type="molecule type" value="Genomic_DNA"/>
</dbReference>
<dbReference type="Proteomes" id="UP001383192">
    <property type="component" value="Unassembled WGS sequence"/>
</dbReference>
<evidence type="ECO:0008006" key="5">
    <source>
        <dbReference type="Google" id="ProtNLM"/>
    </source>
</evidence>
<accession>A0AAW0ASR6</accession>
<evidence type="ECO:0000313" key="4">
    <source>
        <dbReference type="Proteomes" id="UP001383192"/>
    </source>
</evidence>
<evidence type="ECO:0000313" key="2">
    <source>
        <dbReference type="EMBL" id="KAK7015492.1"/>
    </source>
</evidence>
<keyword evidence="1" id="KW-0732">Signal</keyword>
<feature type="signal peptide" evidence="1">
    <location>
        <begin position="1"/>
        <end position="18"/>
    </location>
</feature>
<proteinExistence type="predicted"/>